<dbReference type="OrthoDB" id="40579at2759"/>
<protein>
    <submittedName>
        <fullName evidence="1">12027_t:CDS:1</fullName>
    </submittedName>
</protein>
<dbReference type="Gene3D" id="1.10.150.240">
    <property type="entry name" value="Putative phosphatase, domain 2"/>
    <property type="match status" value="1"/>
</dbReference>
<evidence type="ECO:0000313" key="2">
    <source>
        <dbReference type="Proteomes" id="UP000789405"/>
    </source>
</evidence>
<dbReference type="InterPro" id="IPR023198">
    <property type="entry name" value="PGP-like_dom2"/>
</dbReference>
<dbReference type="PANTHER" id="PTHR18901:SF38">
    <property type="entry name" value="PSEUDOURIDINE-5'-PHOSPHATASE"/>
    <property type="match status" value="1"/>
</dbReference>
<feature type="non-terminal residue" evidence="1">
    <location>
        <position position="92"/>
    </location>
</feature>
<sequence>KVWKTLYMGTQIAFNGTPPTRYVLLINETGIDMTVDEYSKERDGKLIEKFPSIKLMPGAMRLVKHLKAHNIPIAVATSSLRDSFEIKATNLR</sequence>
<comment type="caution">
    <text evidence="1">The sequence shown here is derived from an EMBL/GenBank/DDBJ whole genome shotgun (WGS) entry which is preliminary data.</text>
</comment>
<dbReference type="EMBL" id="CAJVPY010057150">
    <property type="protein sequence ID" value="CAG8818885.1"/>
    <property type="molecule type" value="Genomic_DNA"/>
</dbReference>
<gene>
    <name evidence="1" type="ORF">DERYTH_LOCUS26696</name>
</gene>
<dbReference type="PANTHER" id="PTHR18901">
    <property type="entry name" value="2-DEOXYGLUCOSE-6-PHOSPHATE PHOSPHATASE 2"/>
    <property type="match status" value="1"/>
</dbReference>
<reference evidence="1" key="1">
    <citation type="submission" date="2021-06" db="EMBL/GenBank/DDBJ databases">
        <authorList>
            <person name="Kallberg Y."/>
            <person name="Tangrot J."/>
            <person name="Rosling A."/>
        </authorList>
    </citation>
    <scope>NUCLEOTIDE SEQUENCE</scope>
    <source>
        <strain evidence="1">MA453B</strain>
    </source>
</reference>
<evidence type="ECO:0000313" key="1">
    <source>
        <dbReference type="EMBL" id="CAG8818885.1"/>
    </source>
</evidence>
<feature type="non-terminal residue" evidence="1">
    <location>
        <position position="1"/>
    </location>
</feature>
<dbReference type="SUPFAM" id="SSF56784">
    <property type="entry name" value="HAD-like"/>
    <property type="match status" value="1"/>
</dbReference>
<dbReference type="Proteomes" id="UP000789405">
    <property type="component" value="Unassembled WGS sequence"/>
</dbReference>
<name>A0A9N9KBB6_9GLOM</name>
<proteinExistence type="predicted"/>
<organism evidence="1 2">
    <name type="scientific">Dentiscutata erythropus</name>
    <dbReference type="NCBI Taxonomy" id="1348616"/>
    <lineage>
        <taxon>Eukaryota</taxon>
        <taxon>Fungi</taxon>
        <taxon>Fungi incertae sedis</taxon>
        <taxon>Mucoromycota</taxon>
        <taxon>Glomeromycotina</taxon>
        <taxon>Glomeromycetes</taxon>
        <taxon>Diversisporales</taxon>
        <taxon>Gigasporaceae</taxon>
        <taxon>Dentiscutata</taxon>
    </lineage>
</organism>
<accession>A0A9N9KBB6</accession>
<dbReference type="InterPro" id="IPR023214">
    <property type="entry name" value="HAD_sf"/>
</dbReference>
<dbReference type="GO" id="GO:0016791">
    <property type="term" value="F:phosphatase activity"/>
    <property type="evidence" value="ECO:0007669"/>
    <property type="project" value="TreeGrafter"/>
</dbReference>
<dbReference type="Gene3D" id="3.40.50.1000">
    <property type="entry name" value="HAD superfamily/HAD-like"/>
    <property type="match status" value="1"/>
</dbReference>
<dbReference type="AlphaFoldDB" id="A0A9N9KBB6"/>
<dbReference type="InterPro" id="IPR036412">
    <property type="entry name" value="HAD-like_sf"/>
</dbReference>
<keyword evidence="2" id="KW-1185">Reference proteome</keyword>